<name>A0A9P7W327_9AGAR</name>
<dbReference type="AlphaFoldDB" id="A0A9P7W327"/>
<feature type="compositionally biased region" description="Basic residues" evidence="1">
    <location>
        <begin position="10"/>
        <end position="19"/>
    </location>
</feature>
<evidence type="ECO:0000256" key="1">
    <source>
        <dbReference type="SAM" id="MobiDB-lite"/>
    </source>
</evidence>
<keyword evidence="3" id="KW-1185">Reference proteome</keyword>
<evidence type="ECO:0000313" key="3">
    <source>
        <dbReference type="Proteomes" id="UP000812287"/>
    </source>
</evidence>
<protein>
    <submittedName>
        <fullName evidence="2">Uncharacterized protein</fullName>
    </submittedName>
</protein>
<organism evidence="2 3">
    <name type="scientific">Guyanagaster necrorhizus</name>
    <dbReference type="NCBI Taxonomy" id="856835"/>
    <lineage>
        <taxon>Eukaryota</taxon>
        <taxon>Fungi</taxon>
        <taxon>Dikarya</taxon>
        <taxon>Basidiomycota</taxon>
        <taxon>Agaricomycotina</taxon>
        <taxon>Agaricomycetes</taxon>
        <taxon>Agaricomycetidae</taxon>
        <taxon>Agaricales</taxon>
        <taxon>Marasmiineae</taxon>
        <taxon>Physalacriaceae</taxon>
        <taxon>Guyanagaster</taxon>
    </lineage>
</organism>
<dbReference type="RefSeq" id="XP_043045242.1">
    <property type="nucleotide sequence ID" value="XM_043190810.1"/>
</dbReference>
<proteinExistence type="predicted"/>
<dbReference type="GeneID" id="66113107"/>
<gene>
    <name evidence="2" type="ORF">BT62DRAFT_999426</name>
</gene>
<sequence length="165" mass="17926">MTSETLPKGRSSRRGHKSQASKPSFFRSRSATILTLPKVAASWSADAPDAVNCDTLRYVGPKVYMAKANGDASSRTAIKRGSLGTPKPTWKVRSSYQISRMKLVHGRTLYLPMLTGSGRFRSGDVTFNVPSALPYSSVISSGWIFALVIGAELFTPFAGSRKRHA</sequence>
<comment type="caution">
    <text evidence="2">The sequence shown here is derived from an EMBL/GenBank/DDBJ whole genome shotgun (WGS) entry which is preliminary data.</text>
</comment>
<dbReference type="EMBL" id="MU250524">
    <property type="protein sequence ID" value="KAG7451742.1"/>
    <property type="molecule type" value="Genomic_DNA"/>
</dbReference>
<reference evidence="2" key="1">
    <citation type="submission" date="2020-11" db="EMBL/GenBank/DDBJ databases">
        <title>Adaptations for nitrogen fixation in a non-lichenized fungal sporocarp promotes dispersal by wood-feeding termites.</title>
        <authorList>
            <consortium name="DOE Joint Genome Institute"/>
            <person name="Koch R.A."/>
            <person name="Yoon G."/>
            <person name="Arayal U."/>
            <person name="Lail K."/>
            <person name="Amirebrahimi M."/>
            <person name="Labutti K."/>
            <person name="Lipzen A."/>
            <person name="Riley R."/>
            <person name="Barry K."/>
            <person name="Henrissat B."/>
            <person name="Grigoriev I.V."/>
            <person name="Herr J.R."/>
            <person name="Aime M.C."/>
        </authorList>
    </citation>
    <scope>NUCLEOTIDE SEQUENCE</scope>
    <source>
        <strain evidence="2">MCA 3950</strain>
    </source>
</reference>
<dbReference type="Proteomes" id="UP000812287">
    <property type="component" value="Unassembled WGS sequence"/>
</dbReference>
<evidence type="ECO:0000313" key="2">
    <source>
        <dbReference type="EMBL" id="KAG7451742.1"/>
    </source>
</evidence>
<accession>A0A9P7W327</accession>
<feature type="region of interest" description="Disordered" evidence="1">
    <location>
        <begin position="1"/>
        <end position="24"/>
    </location>
</feature>